<protein>
    <recommendedName>
        <fullName evidence="10">Lysophospholipid acyltransferase 7</fullName>
    </recommendedName>
</protein>
<dbReference type="EMBL" id="JAZDUA010000019">
    <property type="protein sequence ID" value="KAK7872885.1"/>
    <property type="molecule type" value="Genomic_DNA"/>
</dbReference>
<evidence type="ECO:0000256" key="5">
    <source>
        <dbReference type="ARBA" id="ARBA00022692"/>
    </source>
</evidence>
<evidence type="ECO:0000256" key="9">
    <source>
        <dbReference type="ARBA" id="ARBA00025707"/>
    </source>
</evidence>
<dbReference type="PANTHER" id="PTHR13906:SF16">
    <property type="entry name" value="LYSOPHOSPHOLIPID ACYLTRANSFERASE 7"/>
    <property type="match status" value="1"/>
</dbReference>
<feature type="transmembrane region" description="Helical" evidence="11">
    <location>
        <begin position="200"/>
        <end position="219"/>
    </location>
</feature>
<comment type="caution">
    <text evidence="12">The sequence shown here is derived from an EMBL/GenBank/DDBJ whole genome shotgun (WGS) entry which is preliminary data.</text>
</comment>
<evidence type="ECO:0000313" key="12">
    <source>
        <dbReference type="EMBL" id="KAK7872885.1"/>
    </source>
</evidence>
<dbReference type="GO" id="GO:0030258">
    <property type="term" value="P:lipid modification"/>
    <property type="evidence" value="ECO:0007669"/>
    <property type="project" value="TreeGrafter"/>
</dbReference>
<evidence type="ECO:0000256" key="2">
    <source>
        <dbReference type="ARBA" id="ARBA00005074"/>
    </source>
</evidence>
<dbReference type="GO" id="GO:0044233">
    <property type="term" value="C:mitochondria-associated endoplasmic reticulum membrane contact site"/>
    <property type="evidence" value="ECO:0007669"/>
    <property type="project" value="TreeGrafter"/>
</dbReference>
<evidence type="ECO:0000256" key="7">
    <source>
        <dbReference type="ARBA" id="ARBA00023136"/>
    </source>
</evidence>
<proteinExistence type="inferred from homology"/>
<evidence type="ECO:0000256" key="8">
    <source>
        <dbReference type="ARBA" id="ARBA00023315"/>
    </source>
</evidence>
<sequence>MEWDDVIYLTMLFISIGLGHYFQKITDKNVKKWSATIIGILLVFVVSGRHILHPLVCTLVNALIVTFISKKSCHIVSFVFQFLYLLFFRSTVYFGIPYPPPHTNLVQMMLTLKLVGLAFEVHDSAFSRKVKNDDDKRSEAEIETTYINPGFLDTFHYAFSYVGVLTGPYHKYRTYLDWLESPFALYAPCKDATIQRLKYIPLYAGLFLLATYFFPISYADTPEFYEERSVLYRIWYINPMFFIFRMRIYTGLVLSECVCTMAGLGAYPILTGPKSGQGPSKNYEILKISLSDSVIAKKETYNFETIHNIDPYGSDFCVTFREAMKCWNSCIQYWLAVNIYKRCPMKQFRTFFTMFVSAYWHGVYAGYYLCLCSAPTYLPVEDLYVKLFYKDSTGLAKVIWDWVIWFFKMQAFSYMAVAFFLLNIEKIIFYWRSIYFSHQVMWIVLYGVGVVILKTRKRKPKQT</sequence>
<feature type="transmembrane region" description="Helical" evidence="11">
    <location>
        <begin position="248"/>
        <end position="270"/>
    </location>
</feature>
<evidence type="ECO:0000256" key="11">
    <source>
        <dbReference type="SAM" id="Phobius"/>
    </source>
</evidence>
<accession>A0AAN9W2K9</accession>
<name>A0AAN9W2K9_9ORTH</name>
<feature type="transmembrane region" description="Helical" evidence="11">
    <location>
        <begin position="51"/>
        <end position="68"/>
    </location>
</feature>
<dbReference type="Pfam" id="PF03062">
    <property type="entry name" value="MBOAT"/>
    <property type="match status" value="1"/>
</dbReference>
<dbReference type="GO" id="GO:0006661">
    <property type="term" value="P:phosphatidylinositol biosynthetic process"/>
    <property type="evidence" value="ECO:0007669"/>
    <property type="project" value="TreeGrafter"/>
</dbReference>
<gene>
    <name evidence="12" type="ORF">R5R35_006751</name>
</gene>
<dbReference type="Proteomes" id="UP001378592">
    <property type="component" value="Unassembled WGS sequence"/>
</dbReference>
<comment type="pathway">
    <text evidence="2">Lipid metabolism; phospholipid metabolism.</text>
</comment>
<dbReference type="InterPro" id="IPR049941">
    <property type="entry name" value="LPLAT_7/PORCN-like"/>
</dbReference>
<comment type="similarity">
    <text evidence="3">Belongs to the membrane-bound acyltransferase family.</text>
</comment>
<keyword evidence="8" id="KW-0012">Acyltransferase</keyword>
<dbReference type="PANTHER" id="PTHR13906">
    <property type="entry name" value="PORCUPINE"/>
    <property type="match status" value="1"/>
</dbReference>
<feature type="transmembrane region" description="Helical" evidence="11">
    <location>
        <begin position="29"/>
        <end position="45"/>
    </location>
</feature>
<evidence type="ECO:0000256" key="6">
    <source>
        <dbReference type="ARBA" id="ARBA00022989"/>
    </source>
</evidence>
<dbReference type="GO" id="GO:0016020">
    <property type="term" value="C:membrane"/>
    <property type="evidence" value="ECO:0007669"/>
    <property type="project" value="UniProtKB-SubCell"/>
</dbReference>
<feature type="transmembrane region" description="Helical" evidence="11">
    <location>
        <begin position="6"/>
        <end position="22"/>
    </location>
</feature>
<dbReference type="AlphaFoldDB" id="A0AAN9W2K9"/>
<organism evidence="12 13">
    <name type="scientific">Gryllus longicercus</name>
    <dbReference type="NCBI Taxonomy" id="2509291"/>
    <lineage>
        <taxon>Eukaryota</taxon>
        <taxon>Metazoa</taxon>
        <taxon>Ecdysozoa</taxon>
        <taxon>Arthropoda</taxon>
        <taxon>Hexapoda</taxon>
        <taxon>Insecta</taxon>
        <taxon>Pterygota</taxon>
        <taxon>Neoptera</taxon>
        <taxon>Polyneoptera</taxon>
        <taxon>Orthoptera</taxon>
        <taxon>Ensifera</taxon>
        <taxon>Gryllidea</taxon>
        <taxon>Grylloidea</taxon>
        <taxon>Gryllidae</taxon>
        <taxon>Gryllinae</taxon>
        <taxon>Gryllus</taxon>
    </lineage>
</organism>
<dbReference type="InterPro" id="IPR004299">
    <property type="entry name" value="MBOAT_fam"/>
</dbReference>
<feature type="transmembrane region" description="Helical" evidence="11">
    <location>
        <begin position="398"/>
        <end position="422"/>
    </location>
</feature>
<evidence type="ECO:0000256" key="3">
    <source>
        <dbReference type="ARBA" id="ARBA00010323"/>
    </source>
</evidence>
<feature type="transmembrane region" description="Helical" evidence="11">
    <location>
        <begin position="75"/>
        <end position="96"/>
    </location>
</feature>
<keyword evidence="5 11" id="KW-0812">Transmembrane</keyword>
<keyword evidence="4" id="KW-0808">Transferase</keyword>
<reference evidence="12 13" key="1">
    <citation type="submission" date="2024-03" db="EMBL/GenBank/DDBJ databases">
        <title>The genome assembly and annotation of the cricket Gryllus longicercus Weissman &amp; Gray.</title>
        <authorList>
            <person name="Szrajer S."/>
            <person name="Gray D."/>
            <person name="Ylla G."/>
        </authorList>
    </citation>
    <scope>NUCLEOTIDE SEQUENCE [LARGE SCALE GENOMIC DNA]</scope>
    <source>
        <strain evidence="12">DAG 2021-001</strain>
        <tissue evidence="12">Whole body minus gut</tissue>
    </source>
</reference>
<comment type="subcellular location">
    <subcellularLocation>
        <location evidence="1">Membrane</location>
        <topology evidence="1">Multi-pass membrane protein</topology>
    </subcellularLocation>
</comment>
<evidence type="ECO:0000256" key="4">
    <source>
        <dbReference type="ARBA" id="ARBA00022679"/>
    </source>
</evidence>
<comment type="pathway">
    <text evidence="9">Phospholipid metabolism.</text>
</comment>
<evidence type="ECO:0000256" key="10">
    <source>
        <dbReference type="ARBA" id="ARBA00093678"/>
    </source>
</evidence>
<dbReference type="GO" id="GO:0071617">
    <property type="term" value="F:lysophospholipid acyltransferase activity"/>
    <property type="evidence" value="ECO:0007669"/>
    <property type="project" value="TreeGrafter"/>
</dbReference>
<evidence type="ECO:0000256" key="1">
    <source>
        <dbReference type="ARBA" id="ARBA00004141"/>
    </source>
</evidence>
<keyword evidence="6 11" id="KW-1133">Transmembrane helix</keyword>
<keyword evidence="7 11" id="KW-0472">Membrane</keyword>
<keyword evidence="13" id="KW-1185">Reference proteome</keyword>
<feature type="transmembrane region" description="Helical" evidence="11">
    <location>
        <begin position="351"/>
        <end position="378"/>
    </location>
</feature>
<evidence type="ECO:0000313" key="13">
    <source>
        <dbReference type="Proteomes" id="UP001378592"/>
    </source>
</evidence>
<feature type="transmembrane region" description="Helical" evidence="11">
    <location>
        <begin position="434"/>
        <end position="453"/>
    </location>
</feature>